<dbReference type="STRING" id="1284197.S8A9Z4"/>
<dbReference type="EMBL" id="AQGS01000598">
    <property type="protein sequence ID" value="EPS37871.1"/>
    <property type="molecule type" value="Genomic_DNA"/>
</dbReference>
<evidence type="ECO:0000313" key="1">
    <source>
        <dbReference type="EMBL" id="EPS37871.1"/>
    </source>
</evidence>
<protein>
    <recommendedName>
        <fullName evidence="3">SWIM-type domain-containing protein</fullName>
    </recommendedName>
</protein>
<gene>
    <name evidence="1" type="ORF">H072_8377</name>
</gene>
<dbReference type="AlphaFoldDB" id="S8A9Z4"/>
<dbReference type="eggNOG" id="ENOG502S54P">
    <property type="taxonomic scope" value="Eukaryota"/>
</dbReference>
<organism evidence="1 2">
    <name type="scientific">Dactylellina haptotyla (strain CBS 200.50)</name>
    <name type="common">Nematode-trapping fungus</name>
    <name type="synonym">Monacrosporium haptotylum</name>
    <dbReference type="NCBI Taxonomy" id="1284197"/>
    <lineage>
        <taxon>Eukaryota</taxon>
        <taxon>Fungi</taxon>
        <taxon>Dikarya</taxon>
        <taxon>Ascomycota</taxon>
        <taxon>Pezizomycotina</taxon>
        <taxon>Orbiliomycetes</taxon>
        <taxon>Orbiliales</taxon>
        <taxon>Orbiliaceae</taxon>
        <taxon>Dactylellina</taxon>
    </lineage>
</organism>
<reference evidence="1 2" key="1">
    <citation type="journal article" date="2013" name="PLoS Genet.">
        <title>Genomic mechanisms accounting for the adaptation to parasitism in nematode-trapping fungi.</title>
        <authorList>
            <person name="Meerupati T."/>
            <person name="Andersson K.M."/>
            <person name="Friman E."/>
            <person name="Kumar D."/>
            <person name="Tunlid A."/>
            <person name="Ahren D."/>
        </authorList>
    </citation>
    <scope>NUCLEOTIDE SEQUENCE [LARGE SCALE GENOMIC DNA]</scope>
    <source>
        <strain evidence="1 2">CBS 200.50</strain>
    </source>
</reference>
<dbReference type="Proteomes" id="UP000015100">
    <property type="component" value="Unassembled WGS sequence"/>
</dbReference>
<keyword evidence="2" id="KW-1185">Reference proteome</keyword>
<dbReference type="OMA" id="HAWNCTC"/>
<dbReference type="HOGENOM" id="CLU_045150_0_0_1"/>
<dbReference type="OrthoDB" id="5413281at2759"/>
<comment type="caution">
    <text evidence="1">The sequence shown here is derived from an EMBL/GenBank/DDBJ whole genome shotgun (WGS) entry which is preliminary data.</text>
</comment>
<evidence type="ECO:0008006" key="3">
    <source>
        <dbReference type="Google" id="ProtNLM"/>
    </source>
</evidence>
<proteinExistence type="predicted"/>
<reference evidence="2" key="2">
    <citation type="submission" date="2013-04" db="EMBL/GenBank/DDBJ databases">
        <title>Genomic mechanisms accounting for the adaptation to parasitism in nematode-trapping fungi.</title>
        <authorList>
            <person name="Ahren D.G."/>
        </authorList>
    </citation>
    <scope>NUCLEOTIDE SEQUENCE [LARGE SCALE GENOMIC DNA]</scope>
    <source>
        <strain evidence="2">CBS 200.50</strain>
    </source>
</reference>
<evidence type="ECO:0000313" key="2">
    <source>
        <dbReference type="Proteomes" id="UP000015100"/>
    </source>
</evidence>
<sequence>MTYKVDLPSRVLLSSLFNSMATIELPSTGANEGPPAGTYGNTLTAPANPLRNLTPQSKNLFLTAHCLLPATFLAALDLLEKSLVVRYRTSDPSPHASMDVFPQVYYIRSNPPPPQNLVIPGPNFTSTTATSRSFPKSAKSYVYEVRTASWNCTCIAFTLAAYQRHTLLHTQNKGYGLDDTEESGEQAMDFERLPGNDDGVGKGLEDMGMYKENKNNEDVTDVEWDGEVSGSGDFNIWYGGISTLSLEAAGKGINARGSAIPVCKHLLAAALAEKCKALFGGYVVEQVVTADEMIEKAVLWG</sequence>
<accession>S8A9Z4</accession>
<name>S8A9Z4_DACHA</name>